<gene>
    <name evidence="3" type="primary">Tbc1d5_0</name>
    <name evidence="3" type="ORF">AVEN_232616_1</name>
</gene>
<dbReference type="InterPro" id="IPR000195">
    <property type="entry name" value="Rab-GAP-TBC_dom"/>
</dbReference>
<dbReference type="GO" id="GO:0005096">
    <property type="term" value="F:GTPase activator activity"/>
    <property type="evidence" value="ECO:0007669"/>
    <property type="project" value="UniProtKB-KW"/>
</dbReference>
<evidence type="ECO:0000259" key="2">
    <source>
        <dbReference type="PROSITE" id="PS50086"/>
    </source>
</evidence>
<keyword evidence="4" id="KW-1185">Reference proteome</keyword>
<sequence>MDAELKLTIRQDVVRTFPEIEFFHTPNIQKMMSNILFSYAREFPHVSYKQGMHELLAPIIFVLHYDQQAYLQASETDSLDLEIHILLNQNYIEHDAL</sequence>
<dbReference type="InterPro" id="IPR035969">
    <property type="entry name" value="Rab-GAP_TBC_sf"/>
</dbReference>
<accession>A0A4Y2VXB6</accession>
<dbReference type="FunFam" id="1.10.8.270:FF:000011">
    <property type="entry name" value="TBC1 domain family member 5"/>
    <property type="match status" value="1"/>
</dbReference>
<dbReference type="SUPFAM" id="SSF47923">
    <property type="entry name" value="Ypt/Rab-GAP domain of gyp1p"/>
    <property type="match status" value="1"/>
</dbReference>
<dbReference type="Gene3D" id="1.10.8.270">
    <property type="entry name" value="putative rabgap domain of human tbc1 domain family member 14 like domains"/>
    <property type="match status" value="1"/>
</dbReference>
<dbReference type="AlphaFoldDB" id="A0A4Y2VXB6"/>
<name>A0A4Y2VXB6_ARAVE</name>
<dbReference type="OrthoDB" id="27140at2759"/>
<evidence type="ECO:0000256" key="1">
    <source>
        <dbReference type="ARBA" id="ARBA00022468"/>
    </source>
</evidence>
<evidence type="ECO:0000313" key="3">
    <source>
        <dbReference type="EMBL" id="GBO28946.1"/>
    </source>
</evidence>
<organism evidence="3 4">
    <name type="scientific">Araneus ventricosus</name>
    <name type="common">Orbweaver spider</name>
    <name type="synonym">Epeira ventricosa</name>
    <dbReference type="NCBI Taxonomy" id="182803"/>
    <lineage>
        <taxon>Eukaryota</taxon>
        <taxon>Metazoa</taxon>
        <taxon>Ecdysozoa</taxon>
        <taxon>Arthropoda</taxon>
        <taxon>Chelicerata</taxon>
        <taxon>Arachnida</taxon>
        <taxon>Araneae</taxon>
        <taxon>Araneomorphae</taxon>
        <taxon>Entelegynae</taxon>
        <taxon>Araneoidea</taxon>
        <taxon>Araneidae</taxon>
        <taxon>Araneus</taxon>
    </lineage>
</organism>
<feature type="domain" description="Rab-GAP TBC" evidence="2">
    <location>
        <begin position="1"/>
        <end position="97"/>
    </location>
</feature>
<dbReference type="PROSITE" id="PS50086">
    <property type="entry name" value="TBC_RABGAP"/>
    <property type="match status" value="1"/>
</dbReference>
<proteinExistence type="predicted"/>
<dbReference type="Pfam" id="PF00566">
    <property type="entry name" value="RabGAP-TBC"/>
    <property type="match status" value="1"/>
</dbReference>
<dbReference type="EMBL" id="BGPR01052063">
    <property type="protein sequence ID" value="GBO28946.1"/>
    <property type="molecule type" value="Genomic_DNA"/>
</dbReference>
<comment type="caution">
    <text evidence="3">The sequence shown here is derived from an EMBL/GenBank/DDBJ whole genome shotgun (WGS) entry which is preliminary data.</text>
</comment>
<dbReference type="Proteomes" id="UP000499080">
    <property type="component" value="Unassembled WGS sequence"/>
</dbReference>
<keyword evidence="1" id="KW-0343">GTPase activation</keyword>
<evidence type="ECO:0000313" key="4">
    <source>
        <dbReference type="Proteomes" id="UP000499080"/>
    </source>
</evidence>
<dbReference type="PANTHER" id="PTHR22957">
    <property type="entry name" value="TBC1 DOMAIN FAMILY MEMBER GTPASE-ACTIVATING PROTEIN"/>
    <property type="match status" value="1"/>
</dbReference>
<dbReference type="GO" id="GO:0005737">
    <property type="term" value="C:cytoplasm"/>
    <property type="evidence" value="ECO:0007669"/>
    <property type="project" value="UniProtKB-ARBA"/>
</dbReference>
<protein>
    <submittedName>
        <fullName evidence="3">TBC1 domain family member 5</fullName>
    </submittedName>
</protein>
<reference evidence="3 4" key="1">
    <citation type="journal article" date="2019" name="Sci. Rep.">
        <title>Orb-weaving spider Araneus ventricosus genome elucidates the spidroin gene catalogue.</title>
        <authorList>
            <person name="Kono N."/>
            <person name="Nakamura H."/>
            <person name="Ohtoshi R."/>
            <person name="Moran D.A.P."/>
            <person name="Shinohara A."/>
            <person name="Yoshida Y."/>
            <person name="Fujiwara M."/>
            <person name="Mori M."/>
            <person name="Tomita M."/>
            <person name="Arakawa K."/>
        </authorList>
    </citation>
    <scope>NUCLEOTIDE SEQUENCE [LARGE SCALE GENOMIC DNA]</scope>
</reference>
<dbReference type="PANTHER" id="PTHR22957:SF337">
    <property type="entry name" value="TBC1 DOMAIN FAMILY MEMBER 5"/>
    <property type="match status" value="1"/>
</dbReference>